<organism evidence="7 8">
    <name type="scientific">Hucho hucho</name>
    <name type="common">huchen</name>
    <dbReference type="NCBI Taxonomy" id="62062"/>
    <lineage>
        <taxon>Eukaryota</taxon>
        <taxon>Metazoa</taxon>
        <taxon>Chordata</taxon>
        <taxon>Craniata</taxon>
        <taxon>Vertebrata</taxon>
        <taxon>Euteleostomi</taxon>
        <taxon>Actinopterygii</taxon>
        <taxon>Neopterygii</taxon>
        <taxon>Teleostei</taxon>
        <taxon>Protacanthopterygii</taxon>
        <taxon>Salmoniformes</taxon>
        <taxon>Salmonidae</taxon>
        <taxon>Salmoninae</taxon>
        <taxon>Hucho</taxon>
    </lineage>
</organism>
<evidence type="ECO:0000259" key="6">
    <source>
        <dbReference type="PROSITE" id="PS50039"/>
    </source>
</evidence>
<evidence type="ECO:0000313" key="8">
    <source>
        <dbReference type="Proteomes" id="UP000314982"/>
    </source>
</evidence>
<dbReference type="PANTHER" id="PTHR11829:SF142">
    <property type="entry name" value="FORK-HEAD DOMAIN-CONTAINING PROTEIN"/>
    <property type="match status" value="1"/>
</dbReference>
<dbReference type="PROSITE" id="PS50039">
    <property type="entry name" value="FORK_HEAD_3"/>
    <property type="match status" value="1"/>
</dbReference>
<feature type="compositionally biased region" description="Polar residues" evidence="5">
    <location>
        <begin position="90"/>
        <end position="104"/>
    </location>
</feature>
<evidence type="ECO:0000256" key="3">
    <source>
        <dbReference type="ARBA" id="ARBA00023242"/>
    </source>
</evidence>
<dbReference type="GO" id="GO:0009653">
    <property type="term" value="P:anatomical structure morphogenesis"/>
    <property type="evidence" value="ECO:0007669"/>
    <property type="project" value="TreeGrafter"/>
</dbReference>
<feature type="region of interest" description="Disordered" evidence="5">
    <location>
        <begin position="88"/>
        <end position="124"/>
    </location>
</feature>
<name>A0A4W5JT20_9TELE</name>
<dbReference type="InterPro" id="IPR050211">
    <property type="entry name" value="FOX_domain-containing"/>
</dbReference>
<evidence type="ECO:0000256" key="2">
    <source>
        <dbReference type="ARBA" id="ARBA00023125"/>
    </source>
</evidence>
<evidence type="ECO:0000256" key="1">
    <source>
        <dbReference type="ARBA" id="ARBA00004123"/>
    </source>
</evidence>
<dbReference type="GO" id="GO:0000978">
    <property type="term" value="F:RNA polymerase II cis-regulatory region sequence-specific DNA binding"/>
    <property type="evidence" value="ECO:0007669"/>
    <property type="project" value="TreeGrafter"/>
</dbReference>
<dbReference type="AlphaFoldDB" id="A0A4W5JT20"/>
<dbReference type="GeneTree" id="ENSGT00940000172695"/>
<feature type="domain" description="Fork-head" evidence="6">
    <location>
        <begin position="125"/>
        <end position="222"/>
    </location>
</feature>
<dbReference type="InterPro" id="IPR036390">
    <property type="entry name" value="WH_DNA-bd_sf"/>
</dbReference>
<dbReference type="Pfam" id="PF00250">
    <property type="entry name" value="Forkhead"/>
    <property type="match status" value="1"/>
</dbReference>
<dbReference type="InterPro" id="IPR047519">
    <property type="entry name" value="FH_FOXQ2-like"/>
</dbReference>
<dbReference type="STRING" id="62062.ENSHHUP00000002936"/>
<reference evidence="7" key="2">
    <citation type="submission" date="2025-08" db="UniProtKB">
        <authorList>
            <consortium name="Ensembl"/>
        </authorList>
    </citation>
    <scope>IDENTIFICATION</scope>
</reference>
<keyword evidence="3 4" id="KW-0539">Nucleus</keyword>
<protein>
    <recommendedName>
        <fullName evidence="6">Fork-head domain-containing protein</fullName>
    </recommendedName>
</protein>
<dbReference type="PRINTS" id="PR00053">
    <property type="entry name" value="FORKHEAD"/>
</dbReference>
<dbReference type="InterPro" id="IPR030456">
    <property type="entry name" value="TF_fork_head_CS_2"/>
</dbReference>
<dbReference type="SUPFAM" id="SSF46785">
    <property type="entry name" value="Winged helix' DNA-binding domain"/>
    <property type="match status" value="1"/>
</dbReference>
<dbReference type="SMART" id="SM00339">
    <property type="entry name" value="FH"/>
    <property type="match status" value="1"/>
</dbReference>
<dbReference type="Gene3D" id="1.10.10.10">
    <property type="entry name" value="Winged helix-like DNA-binding domain superfamily/Winged helix DNA-binding domain"/>
    <property type="match status" value="1"/>
</dbReference>
<accession>A0A4W5JT20</accession>
<dbReference type="PROSITE" id="PS00658">
    <property type="entry name" value="FORK_HEAD_2"/>
    <property type="match status" value="1"/>
</dbReference>
<dbReference type="GO" id="GO:0000981">
    <property type="term" value="F:DNA-binding transcription factor activity, RNA polymerase II-specific"/>
    <property type="evidence" value="ECO:0007669"/>
    <property type="project" value="TreeGrafter"/>
</dbReference>
<evidence type="ECO:0000256" key="5">
    <source>
        <dbReference type="SAM" id="MobiDB-lite"/>
    </source>
</evidence>
<feature type="DNA-binding region" description="Fork-head" evidence="4">
    <location>
        <begin position="125"/>
        <end position="222"/>
    </location>
</feature>
<keyword evidence="8" id="KW-1185">Reference proteome</keyword>
<dbReference type="Proteomes" id="UP000314982">
    <property type="component" value="Unassembled WGS sequence"/>
</dbReference>
<sequence>MLFKDTLSICTAELTTEIHDRQTDMDTEKEKLEVQPVEGMFREVKACAVISKETEMEELWSGSVRDPDTVPVKSEVLKTDLSTVCEDIPTETSSLPGDIQSEPSDSNKTREGEDTIHGDPDPSTKPSLSYVALIAKVILSSSSLKLNLASIYRAMEERFPYFRARGSGGQGQGWRNSVRHNLSLNECFVKVGRCEDGKGHHWGIHPAHLGNFLLGDFRQHRKARRSRHQRELEDKDSTAGSLGWSWTELGCSHRERHCGGRSGLHESWGLMKPQYPPQEPRGYHDTTGSVDWTSPFYHSQRLHGGGVGSLGPYYPIERFLDSYDRPMRPERWCYDRPMKPTWRLHSWDRHGPNHVCMTEEKESCNSVLVRPHPLYSLPGCQWRSPVFKDIIFP</sequence>
<proteinExistence type="predicted"/>
<comment type="subcellular location">
    <subcellularLocation>
        <location evidence="1 4">Nucleus</location>
    </subcellularLocation>
</comment>
<dbReference type="GO" id="GO:0005634">
    <property type="term" value="C:nucleus"/>
    <property type="evidence" value="ECO:0007669"/>
    <property type="project" value="UniProtKB-SubCell"/>
</dbReference>
<reference evidence="7" key="3">
    <citation type="submission" date="2025-09" db="UniProtKB">
        <authorList>
            <consortium name="Ensembl"/>
        </authorList>
    </citation>
    <scope>IDENTIFICATION</scope>
</reference>
<reference evidence="8" key="1">
    <citation type="submission" date="2018-06" db="EMBL/GenBank/DDBJ databases">
        <title>Genome assembly of Danube salmon.</title>
        <authorList>
            <person name="Macqueen D.J."/>
            <person name="Gundappa M.K."/>
        </authorList>
    </citation>
    <scope>NUCLEOTIDE SEQUENCE [LARGE SCALE GENOMIC DNA]</scope>
</reference>
<feature type="compositionally biased region" description="Basic and acidic residues" evidence="5">
    <location>
        <begin position="105"/>
        <end position="122"/>
    </location>
</feature>
<dbReference type="GO" id="GO:0030154">
    <property type="term" value="P:cell differentiation"/>
    <property type="evidence" value="ECO:0007669"/>
    <property type="project" value="TreeGrafter"/>
</dbReference>
<evidence type="ECO:0000313" key="7">
    <source>
        <dbReference type="Ensembl" id="ENSHHUP00000002936.1"/>
    </source>
</evidence>
<dbReference type="CDD" id="cd20035">
    <property type="entry name" value="FH_FOXQ2-like"/>
    <property type="match status" value="1"/>
</dbReference>
<dbReference type="Ensembl" id="ENSHHUT00000003040.1">
    <property type="protein sequence ID" value="ENSHHUP00000002936.1"/>
    <property type="gene ID" value="ENSHHUG00000001870.1"/>
</dbReference>
<evidence type="ECO:0000256" key="4">
    <source>
        <dbReference type="PROSITE-ProRule" id="PRU00089"/>
    </source>
</evidence>
<dbReference type="InterPro" id="IPR001766">
    <property type="entry name" value="Fork_head_dom"/>
</dbReference>
<dbReference type="InterPro" id="IPR036388">
    <property type="entry name" value="WH-like_DNA-bd_sf"/>
</dbReference>
<dbReference type="PANTHER" id="PTHR11829">
    <property type="entry name" value="FORKHEAD BOX PROTEIN"/>
    <property type="match status" value="1"/>
</dbReference>
<keyword evidence="2 4" id="KW-0238">DNA-binding</keyword>